<reference evidence="1 2" key="1">
    <citation type="journal article" date="2016" name="Nat. Commun.">
        <title>Thousands of microbial genomes shed light on interconnected biogeochemical processes in an aquifer system.</title>
        <authorList>
            <person name="Anantharaman K."/>
            <person name="Brown C.T."/>
            <person name="Hug L.A."/>
            <person name="Sharon I."/>
            <person name="Castelle C.J."/>
            <person name="Probst A.J."/>
            <person name="Thomas B.C."/>
            <person name="Singh A."/>
            <person name="Wilkins M.J."/>
            <person name="Karaoz U."/>
            <person name="Brodie E.L."/>
            <person name="Williams K.H."/>
            <person name="Hubbard S.S."/>
            <person name="Banfield J.F."/>
        </authorList>
    </citation>
    <scope>NUCLEOTIDE SEQUENCE [LARGE SCALE GENOMIC DNA]</scope>
</reference>
<sequence length="88" mass="9795">MGNPLPGMQEQIAQNHMSSVPEEVRCWVGHHFNNSLMGLFFFLDLLEQGSFNKEKDLPRLEGILKHMADDIRVVTGPLGTGNPDSSCN</sequence>
<dbReference type="AlphaFoldDB" id="A0A1F7FER9"/>
<protein>
    <submittedName>
        <fullName evidence="1">Uncharacterized protein</fullName>
    </submittedName>
</protein>
<dbReference type="EMBL" id="MFYX01000062">
    <property type="protein sequence ID" value="OGK05091.1"/>
    <property type="molecule type" value="Genomic_DNA"/>
</dbReference>
<gene>
    <name evidence="1" type="ORF">A2519_22695</name>
</gene>
<organism evidence="1 2">
    <name type="scientific">Candidatus Raymondbacteria bacterium RIFOXYD12_FULL_49_13</name>
    <dbReference type="NCBI Taxonomy" id="1817890"/>
    <lineage>
        <taxon>Bacteria</taxon>
        <taxon>Raymondiibacteriota</taxon>
    </lineage>
</organism>
<evidence type="ECO:0000313" key="2">
    <source>
        <dbReference type="Proteomes" id="UP000179243"/>
    </source>
</evidence>
<dbReference type="Proteomes" id="UP000179243">
    <property type="component" value="Unassembled WGS sequence"/>
</dbReference>
<proteinExistence type="predicted"/>
<evidence type="ECO:0000313" key="1">
    <source>
        <dbReference type="EMBL" id="OGK05091.1"/>
    </source>
</evidence>
<accession>A0A1F7FER9</accession>
<comment type="caution">
    <text evidence="1">The sequence shown here is derived from an EMBL/GenBank/DDBJ whole genome shotgun (WGS) entry which is preliminary data.</text>
</comment>
<name>A0A1F7FER9_UNCRA</name>